<dbReference type="EMBL" id="CP000302">
    <property type="protein sequence ID" value="ABE55141.1"/>
    <property type="molecule type" value="Genomic_DNA"/>
</dbReference>
<dbReference type="RefSeq" id="WP_011496298.1">
    <property type="nucleotide sequence ID" value="NC_007954.1"/>
</dbReference>
<name>Q12N35_SHEDO</name>
<feature type="domain" description="LysM" evidence="3">
    <location>
        <begin position="332"/>
        <end position="375"/>
    </location>
</feature>
<dbReference type="PANTHER" id="PTHR33734:SF22">
    <property type="entry name" value="MEMBRANE-BOUND LYTIC MUREIN TRANSGLYCOSYLASE D"/>
    <property type="match status" value="1"/>
</dbReference>
<keyword evidence="5" id="KW-1185">Reference proteome</keyword>
<dbReference type="eggNOG" id="COG0741">
    <property type="taxonomic scope" value="Bacteria"/>
</dbReference>
<keyword evidence="2" id="KW-0732">Signal</keyword>
<evidence type="ECO:0000256" key="2">
    <source>
        <dbReference type="SAM" id="SignalP"/>
    </source>
</evidence>
<organism evidence="4 5">
    <name type="scientific">Shewanella denitrificans (strain OS217 / ATCC BAA-1090 / DSM 15013)</name>
    <dbReference type="NCBI Taxonomy" id="318161"/>
    <lineage>
        <taxon>Bacteria</taxon>
        <taxon>Pseudomonadati</taxon>
        <taxon>Pseudomonadota</taxon>
        <taxon>Gammaproteobacteria</taxon>
        <taxon>Alteromonadales</taxon>
        <taxon>Shewanellaceae</taxon>
        <taxon>Shewanella</taxon>
    </lineage>
</organism>
<dbReference type="AlphaFoldDB" id="Q12N35"/>
<dbReference type="Proteomes" id="UP000001982">
    <property type="component" value="Chromosome"/>
</dbReference>
<accession>Q12N35</accession>
<reference evidence="4 5" key="1">
    <citation type="submission" date="2006-03" db="EMBL/GenBank/DDBJ databases">
        <title>Complete sequence of Shewanella denitrificans OS217.</title>
        <authorList>
            <consortium name="US DOE Joint Genome Institute"/>
            <person name="Copeland A."/>
            <person name="Lucas S."/>
            <person name="Lapidus A."/>
            <person name="Barry K."/>
            <person name="Detter J.C."/>
            <person name="Glavina del Rio T."/>
            <person name="Hammon N."/>
            <person name="Israni S."/>
            <person name="Dalin E."/>
            <person name="Tice H."/>
            <person name="Pitluck S."/>
            <person name="Brettin T."/>
            <person name="Bruce D."/>
            <person name="Han C."/>
            <person name="Tapia R."/>
            <person name="Gilna P."/>
            <person name="Kiss H."/>
            <person name="Schmutz J."/>
            <person name="Larimer F."/>
            <person name="Land M."/>
            <person name="Hauser L."/>
            <person name="Kyrpides N."/>
            <person name="Lykidis A."/>
            <person name="Richardson P."/>
        </authorList>
    </citation>
    <scope>NUCLEOTIDE SEQUENCE [LARGE SCALE GENOMIC DNA]</scope>
    <source>
        <strain evidence="5">OS217 / ATCC BAA-1090 / DSM 15013</strain>
    </source>
</reference>
<sequence>MRASIHCIAACAILLSACQASNHKTGSSLGSASSKGAKAPVSLDQKASKSVNGNPQDVVYVWDRIRLSMAMPIPNQALVNQYRDWFIRHPQHLELISQRARPFLYLIVEELEKRDLPIELALLPIVESSFNPLAYSSAAASGLWQFTSPMASHFGLDMNWWYDGRRDVPAATIAALDMLAYLYKKTDNWLYALAAYNCGEGRLRNAIRENESRGLSTDFWSLNLPKETRQYVPQLLALADVVKKADEYGINLNQIPNRPLVEVIDVGSQIDLAVAAELAQMPIERLQKLNPGFNRWTTSPDGPHQLIIPVGKANGFKQALAETKVSDRVQWFKYKIRAGDNISAIAKRHQTSTSLIQSMNDIQGDRIIAGNFLYMPNPATQMSAALVSLAKDSASQEVKAAPEFINNSQQTDLTKALASKSVQQSKSAEKTVNHTVKYGDTLWSLARAYQVSVEQIVSWNNMTDKDKLSEGKTLKLLTNVRRFSS</sequence>
<dbReference type="Pfam" id="PF01464">
    <property type="entry name" value="SLT"/>
    <property type="match status" value="1"/>
</dbReference>
<dbReference type="InterPro" id="IPR018392">
    <property type="entry name" value="LysM"/>
</dbReference>
<dbReference type="CDD" id="cd16894">
    <property type="entry name" value="MltD-like"/>
    <property type="match status" value="1"/>
</dbReference>
<evidence type="ECO:0000313" key="4">
    <source>
        <dbReference type="EMBL" id="ABE55141.1"/>
    </source>
</evidence>
<dbReference type="KEGG" id="sdn:Sden_1857"/>
<feature type="domain" description="LysM" evidence="3">
    <location>
        <begin position="432"/>
        <end position="476"/>
    </location>
</feature>
<evidence type="ECO:0000313" key="5">
    <source>
        <dbReference type="Proteomes" id="UP000001982"/>
    </source>
</evidence>
<dbReference type="CDD" id="cd00118">
    <property type="entry name" value="LysM"/>
    <property type="match status" value="2"/>
</dbReference>
<dbReference type="PROSITE" id="PS51782">
    <property type="entry name" value="LYSM"/>
    <property type="match status" value="2"/>
</dbReference>
<dbReference type="HOGENOM" id="CLU_009520_1_4_6"/>
<dbReference type="Gene3D" id="3.10.350.10">
    <property type="entry name" value="LysM domain"/>
    <property type="match status" value="2"/>
</dbReference>
<dbReference type="Pfam" id="PF01476">
    <property type="entry name" value="LysM"/>
    <property type="match status" value="2"/>
</dbReference>
<dbReference type="InterPro" id="IPR008258">
    <property type="entry name" value="Transglycosylase_SLT_dom_1"/>
</dbReference>
<dbReference type="GO" id="GO:0008932">
    <property type="term" value="F:lytic endotransglycosylase activity"/>
    <property type="evidence" value="ECO:0007669"/>
    <property type="project" value="TreeGrafter"/>
</dbReference>
<dbReference type="PROSITE" id="PS51257">
    <property type="entry name" value="PROKAR_LIPOPROTEIN"/>
    <property type="match status" value="1"/>
</dbReference>
<dbReference type="CAZy" id="GH23">
    <property type="family name" value="Glycoside Hydrolase Family 23"/>
</dbReference>
<dbReference type="PROSITE" id="PS00922">
    <property type="entry name" value="TRANSGLYCOSYLASE"/>
    <property type="match status" value="1"/>
</dbReference>
<evidence type="ECO:0000259" key="3">
    <source>
        <dbReference type="PROSITE" id="PS51782"/>
    </source>
</evidence>
<dbReference type="GO" id="GO:0016020">
    <property type="term" value="C:membrane"/>
    <property type="evidence" value="ECO:0007669"/>
    <property type="project" value="InterPro"/>
</dbReference>
<protein>
    <submittedName>
        <fullName evidence="4">Lytic transglycosylase, catalytic</fullName>
    </submittedName>
</protein>
<comment type="similarity">
    <text evidence="1">Belongs to the transglycosylase Slt family.</text>
</comment>
<dbReference type="SMART" id="SM00257">
    <property type="entry name" value="LysM"/>
    <property type="match status" value="2"/>
</dbReference>
<dbReference type="InterPro" id="IPR023346">
    <property type="entry name" value="Lysozyme-like_dom_sf"/>
</dbReference>
<dbReference type="GO" id="GO:0000270">
    <property type="term" value="P:peptidoglycan metabolic process"/>
    <property type="evidence" value="ECO:0007669"/>
    <property type="project" value="InterPro"/>
</dbReference>
<dbReference type="STRING" id="318161.Sden_1857"/>
<gene>
    <name evidence="4" type="ordered locus">Sden_1857</name>
</gene>
<dbReference type="PANTHER" id="PTHR33734">
    <property type="entry name" value="LYSM DOMAIN-CONTAINING GPI-ANCHORED PROTEIN 2"/>
    <property type="match status" value="1"/>
</dbReference>
<dbReference type="InterPro" id="IPR036779">
    <property type="entry name" value="LysM_dom_sf"/>
</dbReference>
<feature type="chain" id="PRO_5004181322" evidence="2">
    <location>
        <begin position="23"/>
        <end position="485"/>
    </location>
</feature>
<dbReference type="OrthoDB" id="9815002at2"/>
<dbReference type="SUPFAM" id="SSF54106">
    <property type="entry name" value="LysM domain"/>
    <property type="match status" value="2"/>
</dbReference>
<feature type="signal peptide" evidence="2">
    <location>
        <begin position="1"/>
        <end position="22"/>
    </location>
</feature>
<proteinExistence type="inferred from homology"/>
<dbReference type="InterPro" id="IPR000189">
    <property type="entry name" value="Transglyc_AS"/>
</dbReference>
<dbReference type="eggNOG" id="COG1388">
    <property type="taxonomic scope" value="Bacteria"/>
</dbReference>
<dbReference type="Gene3D" id="1.10.530.10">
    <property type="match status" value="1"/>
</dbReference>
<dbReference type="SUPFAM" id="SSF53955">
    <property type="entry name" value="Lysozyme-like"/>
    <property type="match status" value="1"/>
</dbReference>
<evidence type="ECO:0000256" key="1">
    <source>
        <dbReference type="ARBA" id="ARBA00007734"/>
    </source>
</evidence>